<keyword evidence="9 13" id="KW-0460">Magnesium</keyword>
<evidence type="ECO:0000256" key="12">
    <source>
        <dbReference type="ARBA" id="ARBA00049255"/>
    </source>
</evidence>
<evidence type="ECO:0000256" key="6">
    <source>
        <dbReference type="ARBA" id="ARBA00022723"/>
    </source>
</evidence>
<evidence type="ECO:0000256" key="2">
    <source>
        <dbReference type="ARBA" id="ARBA00010207"/>
    </source>
</evidence>
<accession>A0A1G2KWB7</accession>
<dbReference type="InterPro" id="IPR045864">
    <property type="entry name" value="aa-tRNA-synth_II/BPL/LPL"/>
</dbReference>
<keyword evidence="5 13" id="KW-0436">Ligase</keyword>
<dbReference type="HAMAP" id="MF_00281">
    <property type="entry name" value="Phe_tRNA_synth_alpha1"/>
    <property type="match status" value="1"/>
</dbReference>
<dbReference type="PANTHER" id="PTHR11538">
    <property type="entry name" value="PHENYLALANYL-TRNA SYNTHETASE"/>
    <property type="match status" value="1"/>
</dbReference>
<evidence type="ECO:0000256" key="3">
    <source>
        <dbReference type="ARBA" id="ARBA00011209"/>
    </source>
</evidence>
<keyword evidence="7 13" id="KW-0547">Nucleotide-binding</keyword>
<dbReference type="PROSITE" id="PS50862">
    <property type="entry name" value="AA_TRNA_LIGASE_II"/>
    <property type="match status" value="1"/>
</dbReference>
<evidence type="ECO:0000313" key="15">
    <source>
        <dbReference type="EMBL" id="OHA03735.1"/>
    </source>
</evidence>
<dbReference type="EMBL" id="MHQN01000013">
    <property type="protein sequence ID" value="OHA03735.1"/>
    <property type="molecule type" value="Genomic_DNA"/>
</dbReference>
<keyword evidence="10 13" id="KW-0648">Protein biosynthesis</keyword>
<dbReference type="GO" id="GO:0005524">
    <property type="term" value="F:ATP binding"/>
    <property type="evidence" value="ECO:0007669"/>
    <property type="project" value="UniProtKB-UniRule"/>
</dbReference>
<dbReference type="InterPro" id="IPR002319">
    <property type="entry name" value="Phenylalanyl-tRNA_Synthase"/>
</dbReference>
<name>A0A1G2KWB7_9BACT</name>
<keyword evidence="8 13" id="KW-0067">ATP-binding</keyword>
<evidence type="ECO:0000256" key="9">
    <source>
        <dbReference type="ARBA" id="ARBA00022842"/>
    </source>
</evidence>
<evidence type="ECO:0000256" key="5">
    <source>
        <dbReference type="ARBA" id="ARBA00022598"/>
    </source>
</evidence>
<dbReference type="Proteomes" id="UP000177177">
    <property type="component" value="Unassembled WGS sequence"/>
</dbReference>
<dbReference type="NCBIfam" id="TIGR00468">
    <property type="entry name" value="pheS"/>
    <property type="match status" value="1"/>
</dbReference>
<evidence type="ECO:0000256" key="1">
    <source>
        <dbReference type="ARBA" id="ARBA00004496"/>
    </source>
</evidence>
<dbReference type="AlphaFoldDB" id="A0A1G2KWB7"/>
<comment type="subunit">
    <text evidence="3 13">Tetramer of two alpha and two beta subunits.</text>
</comment>
<comment type="catalytic activity">
    <reaction evidence="12 13">
        <text>tRNA(Phe) + L-phenylalanine + ATP = L-phenylalanyl-tRNA(Phe) + AMP + diphosphate + H(+)</text>
        <dbReference type="Rhea" id="RHEA:19413"/>
        <dbReference type="Rhea" id="RHEA-COMP:9668"/>
        <dbReference type="Rhea" id="RHEA-COMP:9699"/>
        <dbReference type="ChEBI" id="CHEBI:15378"/>
        <dbReference type="ChEBI" id="CHEBI:30616"/>
        <dbReference type="ChEBI" id="CHEBI:33019"/>
        <dbReference type="ChEBI" id="CHEBI:58095"/>
        <dbReference type="ChEBI" id="CHEBI:78442"/>
        <dbReference type="ChEBI" id="CHEBI:78531"/>
        <dbReference type="ChEBI" id="CHEBI:456215"/>
        <dbReference type="EC" id="6.1.1.20"/>
    </reaction>
</comment>
<keyword evidence="11 13" id="KW-0030">Aminoacyl-tRNA synthetase</keyword>
<comment type="similarity">
    <text evidence="2 13">Belongs to the class-II aminoacyl-tRNA synthetase family. Phe-tRNA synthetase alpha subunit type 1 subfamily.</text>
</comment>
<keyword evidence="4 13" id="KW-0963">Cytoplasm</keyword>
<evidence type="ECO:0000256" key="8">
    <source>
        <dbReference type="ARBA" id="ARBA00022840"/>
    </source>
</evidence>
<dbReference type="GO" id="GO:0000287">
    <property type="term" value="F:magnesium ion binding"/>
    <property type="evidence" value="ECO:0007669"/>
    <property type="project" value="UniProtKB-UniRule"/>
</dbReference>
<dbReference type="InterPro" id="IPR006195">
    <property type="entry name" value="aa-tRNA-synth_II"/>
</dbReference>
<evidence type="ECO:0000313" key="16">
    <source>
        <dbReference type="Proteomes" id="UP000177177"/>
    </source>
</evidence>
<dbReference type="InterPro" id="IPR010978">
    <property type="entry name" value="tRNA-bd_arm"/>
</dbReference>
<evidence type="ECO:0000256" key="13">
    <source>
        <dbReference type="HAMAP-Rule" id="MF_00281"/>
    </source>
</evidence>
<dbReference type="Pfam" id="PF01409">
    <property type="entry name" value="tRNA-synt_2d"/>
    <property type="match status" value="1"/>
</dbReference>
<evidence type="ECO:0000256" key="4">
    <source>
        <dbReference type="ARBA" id="ARBA00022490"/>
    </source>
</evidence>
<comment type="cofactor">
    <cofactor evidence="13">
        <name>Mg(2+)</name>
        <dbReference type="ChEBI" id="CHEBI:18420"/>
    </cofactor>
    <text evidence="13">Binds 2 magnesium ions per tetramer.</text>
</comment>
<reference evidence="15 16" key="1">
    <citation type="journal article" date="2016" name="Nat. Commun.">
        <title>Thousands of microbial genomes shed light on interconnected biogeochemical processes in an aquifer system.</title>
        <authorList>
            <person name="Anantharaman K."/>
            <person name="Brown C.T."/>
            <person name="Hug L.A."/>
            <person name="Sharon I."/>
            <person name="Castelle C.J."/>
            <person name="Probst A.J."/>
            <person name="Thomas B.C."/>
            <person name="Singh A."/>
            <person name="Wilkins M.J."/>
            <person name="Karaoz U."/>
            <person name="Brodie E.L."/>
            <person name="Williams K.H."/>
            <person name="Hubbard S.S."/>
            <person name="Banfield J.F."/>
        </authorList>
    </citation>
    <scope>NUCLEOTIDE SEQUENCE [LARGE SCALE GENOMIC DNA]</scope>
</reference>
<evidence type="ECO:0000256" key="10">
    <source>
        <dbReference type="ARBA" id="ARBA00022917"/>
    </source>
</evidence>
<evidence type="ECO:0000256" key="11">
    <source>
        <dbReference type="ARBA" id="ARBA00023146"/>
    </source>
</evidence>
<dbReference type="InterPro" id="IPR004188">
    <property type="entry name" value="Phe-tRNA_ligase_II_N"/>
</dbReference>
<dbReference type="SUPFAM" id="SSF46589">
    <property type="entry name" value="tRNA-binding arm"/>
    <property type="match status" value="1"/>
</dbReference>
<evidence type="ECO:0000259" key="14">
    <source>
        <dbReference type="PROSITE" id="PS50862"/>
    </source>
</evidence>
<protein>
    <recommendedName>
        <fullName evidence="13">Phenylalanine--tRNA ligase alpha subunit</fullName>
        <ecNumber evidence="13">6.1.1.20</ecNumber>
    </recommendedName>
    <alternativeName>
        <fullName evidence="13">Phenylalanyl-tRNA synthetase alpha subunit</fullName>
        <shortName evidence="13">PheRS</shortName>
    </alternativeName>
</protein>
<evidence type="ECO:0000256" key="7">
    <source>
        <dbReference type="ARBA" id="ARBA00022741"/>
    </source>
</evidence>
<keyword evidence="6 13" id="KW-0479">Metal-binding</keyword>
<sequence>MLEDLARIRASFEKELREAATLDALEHVRVAYLGRKGALASVFDTLKTLPPEERKHAGEEANQLRRDIETSLSEKRTLLELTERESALKKERLDVTRPGVRQERGHAHPLTKITREIIAIFSAMGFAVVEGPEAETEYYNFDALNIPPDHPARDMWDTFWISDPKGEDKTQNAKRKTGERLLLRTHTSPVQIRYMEAHQPPIQIIAPGRVYRYEATDASHDIQFMQIEGLMADKNISVANFKAVIQTFLSQLFETKIEMRLRPSYFPFTEPSFEVDISCTYCRGTGCSICKQSGWLELMGAGMVHPHVFKAAGWNPKTSKMIGDHFAGFAFGVGIDRLAMMKYKIPDIRLFRSGDLRFLKQF</sequence>
<dbReference type="Pfam" id="PF02912">
    <property type="entry name" value="Phe_tRNA-synt_N"/>
    <property type="match status" value="1"/>
</dbReference>
<dbReference type="PANTHER" id="PTHR11538:SF41">
    <property type="entry name" value="PHENYLALANINE--TRNA LIGASE, MITOCHONDRIAL"/>
    <property type="match status" value="1"/>
</dbReference>
<dbReference type="SUPFAM" id="SSF55681">
    <property type="entry name" value="Class II aaRS and biotin synthetases"/>
    <property type="match status" value="1"/>
</dbReference>
<comment type="caution">
    <text evidence="15">The sequence shown here is derived from an EMBL/GenBank/DDBJ whole genome shotgun (WGS) entry which is preliminary data.</text>
</comment>
<feature type="domain" description="Aminoacyl-transfer RNA synthetases class-II family profile" evidence="14">
    <location>
        <begin position="111"/>
        <end position="361"/>
    </location>
</feature>
<proteinExistence type="inferred from homology"/>
<dbReference type="GO" id="GO:0004826">
    <property type="term" value="F:phenylalanine-tRNA ligase activity"/>
    <property type="evidence" value="ECO:0007669"/>
    <property type="project" value="UniProtKB-UniRule"/>
</dbReference>
<dbReference type="CDD" id="cd00496">
    <property type="entry name" value="PheRS_alpha_core"/>
    <property type="match status" value="1"/>
</dbReference>
<dbReference type="FunFam" id="3.30.930.10:FF:000089">
    <property type="entry name" value="Phenylalanine--tRNA ligase alpha subunit"/>
    <property type="match status" value="1"/>
</dbReference>
<organism evidence="15 16">
    <name type="scientific">Candidatus Sungbacteria bacterium RIFCSPHIGHO2_02_FULL_53_17</name>
    <dbReference type="NCBI Taxonomy" id="1802275"/>
    <lineage>
        <taxon>Bacteria</taxon>
        <taxon>Candidatus Sungiibacteriota</taxon>
    </lineage>
</organism>
<gene>
    <name evidence="13" type="primary">pheS</name>
    <name evidence="15" type="ORF">A3C92_00015</name>
</gene>
<dbReference type="GO" id="GO:0005737">
    <property type="term" value="C:cytoplasm"/>
    <property type="evidence" value="ECO:0007669"/>
    <property type="project" value="UniProtKB-SubCell"/>
</dbReference>
<dbReference type="GO" id="GO:0006432">
    <property type="term" value="P:phenylalanyl-tRNA aminoacylation"/>
    <property type="evidence" value="ECO:0007669"/>
    <property type="project" value="UniProtKB-UniRule"/>
</dbReference>
<dbReference type="GO" id="GO:0000049">
    <property type="term" value="F:tRNA binding"/>
    <property type="evidence" value="ECO:0007669"/>
    <property type="project" value="InterPro"/>
</dbReference>
<dbReference type="Gene3D" id="3.30.930.10">
    <property type="entry name" value="Bira Bifunctional Protein, Domain 2"/>
    <property type="match status" value="1"/>
</dbReference>
<dbReference type="InterPro" id="IPR004529">
    <property type="entry name" value="Phe-tRNA-synth_IIc_asu"/>
</dbReference>
<dbReference type="InterPro" id="IPR022911">
    <property type="entry name" value="Phe_tRNA_ligase_alpha1_bac"/>
</dbReference>
<dbReference type="EC" id="6.1.1.20" evidence="13"/>
<comment type="subcellular location">
    <subcellularLocation>
        <location evidence="1 13">Cytoplasm</location>
    </subcellularLocation>
</comment>
<feature type="binding site" evidence="13">
    <location>
        <position position="270"/>
    </location>
    <ligand>
        <name>Mg(2+)</name>
        <dbReference type="ChEBI" id="CHEBI:18420"/>
        <note>shared with beta subunit</note>
    </ligand>
</feature>